<keyword evidence="2" id="KW-1133">Transmembrane helix</keyword>
<dbReference type="EMBL" id="JBBNOP010000001">
    <property type="protein sequence ID" value="MEQ3361351.1"/>
    <property type="molecule type" value="Genomic_DNA"/>
</dbReference>
<organism evidence="3 4">
    <name type="scientific">Raoultibacter massiliensis</name>
    <dbReference type="NCBI Taxonomy" id="1852371"/>
    <lineage>
        <taxon>Bacteria</taxon>
        <taxon>Bacillati</taxon>
        <taxon>Actinomycetota</taxon>
        <taxon>Coriobacteriia</taxon>
        <taxon>Eggerthellales</taxon>
        <taxon>Eggerthellaceae</taxon>
        <taxon>Raoultibacter</taxon>
    </lineage>
</organism>
<comment type="caution">
    <text evidence="3">The sequence shown here is derived from an EMBL/GenBank/DDBJ whole genome shotgun (WGS) entry which is preliminary data.</text>
</comment>
<evidence type="ECO:0000256" key="2">
    <source>
        <dbReference type="SAM" id="Phobius"/>
    </source>
</evidence>
<feature type="region of interest" description="Disordered" evidence="1">
    <location>
        <begin position="72"/>
        <end position="92"/>
    </location>
</feature>
<protein>
    <recommendedName>
        <fullName evidence="5">Secreted protein</fullName>
    </recommendedName>
</protein>
<keyword evidence="2" id="KW-0472">Membrane</keyword>
<accession>A0ABV1J8E0</accession>
<sequence>MAENQRPANTVRGVVVSCIIAAAVIAILIFTISLTKPPTSHATPFDSHGFDYFALQEAASAKNAEHSELIRQEASESAQKTGSIDWKTEQRSTPAARDRVSTDLFVFDLPSYWSNRVNIVYGDDGSASVYANGFPEASLVTMKIVDASSPAIESSTEASSTTPAAEDNPDTALVFSKELGNGKRAELWMTNFAWIVFDINLPEATPEGWHADLLDESVADELIDLQTLGTVPAEKIIQPAQADGTQFETQVDWENAVSEIIPTIEVK</sequence>
<name>A0ABV1J8E0_9ACTN</name>
<gene>
    <name evidence="3" type="ORF">AAA083_00005</name>
</gene>
<reference evidence="3 4" key="1">
    <citation type="submission" date="2024-04" db="EMBL/GenBank/DDBJ databases">
        <title>Human intestinal bacterial collection.</title>
        <authorList>
            <person name="Pauvert C."/>
            <person name="Hitch T.C.A."/>
            <person name="Clavel T."/>
        </authorList>
    </citation>
    <scope>NUCLEOTIDE SEQUENCE [LARGE SCALE GENOMIC DNA]</scope>
    <source>
        <strain evidence="3 4">CLA-KB-H42</strain>
    </source>
</reference>
<evidence type="ECO:0000256" key="1">
    <source>
        <dbReference type="SAM" id="MobiDB-lite"/>
    </source>
</evidence>
<evidence type="ECO:0000313" key="3">
    <source>
        <dbReference type="EMBL" id="MEQ3361351.1"/>
    </source>
</evidence>
<dbReference type="Proteomes" id="UP001487305">
    <property type="component" value="Unassembled WGS sequence"/>
</dbReference>
<keyword evidence="2" id="KW-0812">Transmembrane</keyword>
<proteinExistence type="predicted"/>
<evidence type="ECO:0000313" key="4">
    <source>
        <dbReference type="Proteomes" id="UP001487305"/>
    </source>
</evidence>
<dbReference type="RefSeq" id="WP_102375698.1">
    <property type="nucleotide sequence ID" value="NZ_JBBNOP010000001.1"/>
</dbReference>
<keyword evidence="4" id="KW-1185">Reference proteome</keyword>
<feature type="transmembrane region" description="Helical" evidence="2">
    <location>
        <begin position="12"/>
        <end position="34"/>
    </location>
</feature>
<evidence type="ECO:0008006" key="5">
    <source>
        <dbReference type="Google" id="ProtNLM"/>
    </source>
</evidence>